<keyword evidence="1" id="KW-0472">Membrane</keyword>
<dbReference type="RefSeq" id="WP_141924650.1">
    <property type="nucleotide sequence ID" value="NZ_VFQC01000001.1"/>
</dbReference>
<proteinExistence type="predicted"/>
<dbReference type="GO" id="GO:0005886">
    <property type="term" value="C:plasma membrane"/>
    <property type="evidence" value="ECO:0007669"/>
    <property type="project" value="TreeGrafter"/>
</dbReference>
<feature type="transmembrane region" description="Helical" evidence="1">
    <location>
        <begin position="124"/>
        <end position="141"/>
    </location>
</feature>
<dbReference type="InterPro" id="IPR052712">
    <property type="entry name" value="Acid_resist_chaperone_HdeD"/>
</dbReference>
<dbReference type="AlphaFoldDB" id="A0A543NN50"/>
<gene>
    <name evidence="2" type="ORF">FHX37_3266</name>
</gene>
<organism evidence="2 3">
    <name type="scientific">Haloactinospora alba</name>
    <dbReference type="NCBI Taxonomy" id="405555"/>
    <lineage>
        <taxon>Bacteria</taxon>
        <taxon>Bacillati</taxon>
        <taxon>Actinomycetota</taxon>
        <taxon>Actinomycetes</taxon>
        <taxon>Streptosporangiales</taxon>
        <taxon>Nocardiopsidaceae</taxon>
        <taxon>Haloactinospora</taxon>
    </lineage>
</organism>
<keyword evidence="1" id="KW-0812">Transmembrane</keyword>
<dbReference type="Proteomes" id="UP000317422">
    <property type="component" value="Unassembled WGS sequence"/>
</dbReference>
<sequence length="182" mass="19129">MLDYLARHWWIFVVRGALAVLFGIVAIVWPGITLFALAVLFGVYAIVEGGAAAVSAYHTEGNNRIPLALEAAVGIVLGLLVLLLPGAGVVALAILIGTWAVITGVLEVLTAVKLREEIEGEWRYILGGALSVFFGLLVWFWPTAGAVVIAFIIGIYAIVFGVVLIALGLRVRRAGPDGGAPA</sequence>
<evidence type="ECO:0000313" key="3">
    <source>
        <dbReference type="Proteomes" id="UP000317422"/>
    </source>
</evidence>
<dbReference type="EMBL" id="VFQC01000001">
    <property type="protein sequence ID" value="TQN33261.1"/>
    <property type="molecule type" value="Genomic_DNA"/>
</dbReference>
<dbReference type="Pfam" id="PF03729">
    <property type="entry name" value="DUF308"/>
    <property type="match status" value="1"/>
</dbReference>
<evidence type="ECO:0000313" key="2">
    <source>
        <dbReference type="EMBL" id="TQN33261.1"/>
    </source>
</evidence>
<feature type="transmembrane region" description="Helical" evidence="1">
    <location>
        <begin position="147"/>
        <end position="169"/>
    </location>
</feature>
<name>A0A543NN50_9ACTN</name>
<dbReference type="InterPro" id="IPR005325">
    <property type="entry name" value="DUF308_memb"/>
</dbReference>
<dbReference type="PANTHER" id="PTHR34989:SF1">
    <property type="entry name" value="PROTEIN HDED"/>
    <property type="match status" value="1"/>
</dbReference>
<reference evidence="2 3" key="1">
    <citation type="submission" date="2019-06" db="EMBL/GenBank/DDBJ databases">
        <title>Sequencing the genomes of 1000 actinobacteria strains.</title>
        <authorList>
            <person name="Klenk H.-P."/>
        </authorList>
    </citation>
    <scope>NUCLEOTIDE SEQUENCE [LARGE SCALE GENOMIC DNA]</scope>
    <source>
        <strain evidence="2 3">DSM 45015</strain>
    </source>
</reference>
<dbReference type="OrthoDB" id="193343at2"/>
<evidence type="ECO:0000256" key="1">
    <source>
        <dbReference type="SAM" id="Phobius"/>
    </source>
</evidence>
<feature type="transmembrane region" description="Helical" evidence="1">
    <location>
        <begin position="35"/>
        <end position="55"/>
    </location>
</feature>
<protein>
    <submittedName>
        <fullName evidence="2">Uncharacterized membrane protein HdeD (DUF308 family)</fullName>
    </submittedName>
</protein>
<dbReference type="PANTHER" id="PTHR34989">
    <property type="entry name" value="PROTEIN HDED"/>
    <property type="match status" value="1"/>
</dbReference>
<feature type="transmembrane region" description="Helical" evidence="1">
    <location>
        <begin position="90"/>
        <end position="112"/>
    </location>
</feature>
<feature type="transmembrane region" description="Helical" evidence="1">
    <location>
        <begin position="67"/>
        <end position="84"/>
    </location>
</feature>
<accession>A0A543NN50</accession>
<keyword evidence="1" id="KW-1133">Transmembrane helix</keyword>
<comment type="caution">
    <text evidence="2">The sequence shown here is derived from an EMBL/GenBank/DDBJ whole genome shotgun (WGS) entry which is preliminary data.</text>
</comment>
<keyword evidence="3" id="KW-1185">Reference proteome</keyword>
<feature type="transmembrane region" description="Helical" evidence="1">
    <location>
        <begin position="9"/>
        <end position="29"/>
    </location>
</feature>